<dbReference type="KEGG" id="sinu:IMZ28_07345"/>
<dbReference type="Proteomes" id="UP000595074">
    <property type="component" value="Chromosome"/>
</dbReference>
<reference evidence="2 3" key="1">
    <citation type="submission" date="2020-10" db="EMBL/GenBank/DDBJ databases">
        <title>The genome of sulfurovum sp.</title>
        <authorList>
            <person name="Xie S."/>
            <person name="Shao Z."/>
            <person name="Jiang L."/>
        </authorList>
    </citation>
    <scope>NUCLEOTIDE SEQUENCE [LARGE SCALE GENOMIC DNA]</scope>
    <source>
        <strain evidence="2 3">ST-419</strain>
    </source>
</reference>
<dbReference type="EMBL" id="CP063164">
    <property type="protein sequence ID" value="QOR61263.1"/>
    <property type="molecule type" value="Genomic_DNA"/>
</dbReference>
<dbReference type="NCBIfam" id="TIGR01409">
    <property type="entry name" value="TAT_signal_seq"/>
    <property type="match status" value="1"/>
</dbReference>
<sequence>MIEERRGFLKRLGKAGAAAAVAGTTVAFANSGHKRSYTADSNGVVIGKSKKKEIIYHKTAIWNEYLNSAK</sequence>
<keyword evidence="3" id="KW-1185">Reference proteome</keyword>
<proteinExistence type="predicted"/>
<gene>
    <name evidence="2" type="ORF">IMZ28_07345</name>
</gene>
<dbReference type="AlphaFoldDB" id="A0A7M1S1C2"/>
<accession>A0A7M1S1C2</accession>
<keyword evidence="1" id="KW-0500">Molybdenum</keyword>
<evidence type="ECO:0000313" key="2">
    <source>
        <dbReference type="EMBL" id="QOR61263.1"/>
    </source>
</evidence>
<dbReference type="PROSITE" id="PS51318">
    <property type="entry name" value="TAT"/>
    <property type="match status" value="1"/>
</dbReference>
<evidence type="ECO:0000256" key="1">
    <source>
        <dbReference type="ARBA" id="ARBA00022505"/>
    </source>
</evidence>
<evidence type="ECO:0000313" key="3">
    <source>
        <dbReference type="Proteomes" id="UP000595074"/>
    </source>
</evidence>
<protein>
    <submittedName>
        <fullName evidence="2">Twin-arginine translocation signal domain-containing protein</fullName>
    </submittedName>
</protein>
<dbReference type="InterPro" id="IPR019546">
    <property type="entry name" value="TAT_signal_bac_arc"/>
</dbReference>
<dbReference type="InterPro" id="IPR006311">
    <property type="entry name" value="TAT_signal"/>
</dbReference>
<organism evidence="2 3">
    <name type="scientific">Sulfurovum indicum</name>
    <dbReference type="NCBI Taxonomy" id="2779528"/>
    <lineage>
        <taxon>Bacteria</taxon>
        <taxon>Pseudomonadati</taxon>
        <taxon>Campylobacterota</taxon>
        <taxon>Epsilonproteobacteria</taxon>
        <taxon>Campylobacterales</taxon>
        <taxon>Sulfurovaceae</taxon>
        <taxon>Sulfurovum</taxon>
    </lineage>
</organism>
<dbReference type="RefSeq" id="WP_197547936.1">
    <property type="nucleotide sequence ID" value="NZ_CP063164.1"/>
</dbReference>
<name>A0A7M1S1C2_9BACT</name>